<evidence type="ECO:0000313" key="10">
    <source>
        <dbReference type="Proteomes" id="UP000585696"/>
    </source>
</evidence>
<dbReference type="SUPFAM" id="SSF82057">
    <property type="entry name" value="Prokaryotic SH3-related domain"/>
    <property type="match status" value="1"/>
</dbReference>
<dbReference type="Proteomes" id="UP000585696">
    <property type="component" value="Unassembled WGS sequence"/>
</dbReference>
<evidence type="ECO:0000313" key="6">
    <source>
        <dbReference type="EMBL" id="MBC2292121.1"/>
    </source>
</evidence>
<feature type="region of interest" description="Disordered" evidence="3">
    <location>
        <begin position="36"/>
        <end position="77"/>
    </location>
</feature>
<reference evidence="8 9" key="1">
    <citation type="submission" date="2020-03" db="EMBL/GenBank/DDBJ databases">
        <title>Soil Listeria distribution.</title>
        <authorList>
            <person name="Liao J."/>
            <person name="Wiedmann M."/>
        </authorList>
    </citation>
    <scope>NUCLEOTIDE SEQUENCE [LARGE SCALE GENOMIC DNA]</scope>
    <source>
        <strain evidence="7 9">FSL L7-0039</strain>
        <strain evidence="6 8">FSL L7-0051</strain>
        <strain evidence="5 10">FSL L7-0054</strain>
    </source>
</reference>
<evidence type="ECO:0000313" key="8">
    <source>
        <dbReference type="Proteomes" id="UP000543005"/>
    </source>
</evidence>
<comment type="caution">
    <text evidence="7">The sequence shown here is derived from an EMBL/GenBank/DDBJ whole genome shotgun (WGS) entry which is preliminary data.</text>
</comment>
<evidence type="ECO:0000313" key="7">
    <source>
        <dbReference type="EMBL" id="MBC2312294.1"/>
    </source>
</evidence>
<dbReference type="RefSeq" id="WP_185353529.1">
    <property type="nucleotide sequence ID" value="NZ_JAAROI010000009.1"/>
</dbReference>
<keyword evidence="2" id="KW-0175">Coiled coil</keyword>
<dbReference type="InterPro" id="IPR003961">
    <property type="entry name" value="FN3_dom"/>
</dbReference>
<dbReference type="PROSITE" id="PS51780">
    <property type="entry name" value="GW"/>
    <property type="match status" value="1"/>
</dbReference>
<dbReference type="EMBL" id="JAASWV010000029">
    <property type="protein sequence ID" value="MBC2312294.1"/>
    <property type="molecule type" value="Genomic_DNA"/>
</dbReference>
<evidence type="ECO:0000256" key="2">
    <source>
        <dbReference type="SAM" id="Coils"/>
    </source>
</evidence>
<protein>
    <recommendedName>
        <fullName evidence="4">GW domain-containing protein</fullName>
    </recommendedName>
</protein>
<name>A0A7X0ZY36_9LIST</name>
<dbReference type="EMBL" id="JAARZS010000010">
    <property type="protein sequence ID" value="MBC2283775.1"/>
    <property type="molecule type" value="Genomic_DNA"/>
</dbReference>
<dbReference type="InterPro" id="IPR025987">
    <property type="entry name" value="GW_dom"/>
</dbReference>
<evidence type="ECO:0000256" key="1">
    <source>
        <dbReference type="ARBA" id="ARBA00022729"/>
    </source>
</evidence>
<dbReference type="AlphaFoldDB" id="A0A7X0ZY36"/>
<dbReference type="EMBL" id="JAARZT010000004">
    <property type="protein sequence ID" value="MBC2292121.1"/>
    <property type="molecule type" value="Genomic_DNA"/>
</dbReference>
<accession>A0A7X0ZY36</accession>
<evidence type="ECO:0000256" key="3">
    <source>
        <dbReference type="SAM" id="MobiDB-lite"/>
    </source>
</evidence>
<keyword evidence="1" id="KW-0732">Signal</keyword>
<dbReference type="SMART" id="SM00060">
    <property type="entry name" value="FN3"/>
    <property type="match status" value="4"/>
</dbReference>
<evidence type="ECO:0000259" key="4">
    <source>
        <dbReference type="PROSITE" id="PS51780"/>
    </source>
</evidence>
<dbReference type="Proteomes" id="UP000565628">
    <property type="component" value="Unassembled WGS sequence"/>
</dbReference>
<dbReference type="Gene3D" id="2.60.40.10">
    <property type="entry name" value="Immunoglobulins"/>
    <property type="match status" value="1"/>
</dbReference>
<dbReference type="Proteomes" id="UP000543005">
    <property type="component" value="Unassembled WGS sequence"/>
</dbReference>
<dbReference type="InterPro" id="IPR036116">
    <property type="entry name" value="FN3_sf"/>
</dbReference>
<feature type="compositionally biased region" description="Low complexity" evidence="3">
    <location>
        <begin position="61"/>
        <end position="77"/>
    </location>
</feature>
<dbReference type="InterPro" id="IPR038200">
    <property type="entry name" value="GW_dom_sf"/>
</dbReference>
<evidence type="ECO:0000313" key="9">
    <source>
        <dbReference type="Proteomes" id="UP000565628"/>
    </source>
</evidence>
<sequence>MKKGLSRLLLVMIAIAMIVSTIPAYEPYAEQGGARAEATVEGTSEQPTVVEGKTSEEQPVEQEVPPAETTVEGVTEQPEVVEEQQETQVSTVKEDGDWVDPYYEGKRMLRGVQDKPEKATIKTVSNGVGTGTGAMNLSWKAMTGATGYKVIIGNGYNYEYFSVGNVTSWTTKGKGIFPTKAELDKGLYRFHTDGKGTEFANDPTQLYENTFKAGTTWTLRGQKKYIVRILAIYTSGDGPTSDITEAVMPPETLPAKPEKSVIKTASNGAGTGTGYMDISWKAVSGAIDYKVVISNGYNYEYFNTGNVTNWSTKGKGIFPTQAEIANKQYKFHQDSKGAEFASDPRALYENGYQAGSTFGLRDQTKYIVRVLAVYPWGDGLSSDITDAYMPEEPALPKPEKAIIKTLSNGPNTGTGYMDISWGSMEGAIGYKVIIGNGFNYEHFSVGNVTNWATKGKNIFPTEEEIKEGNYKFHRDGKGVEFANNPRDLYENGFQAGSTFGLRDQEKYIVRVAAIYPVGDGPTSDITDVYMPLETSNPPRGTVYANDGNANTGFVNLRWDIIDGADGYEVGVFNGATYTWYDVGNAISWTTRNKGIWPTMEEIQSGKSMLHKDGLGSELVKDPSQVYKNSGGPYPTNTNYWFRVRSYVNESNRPNSAISETFRPVVPNAEVSVMNSQKNVNYGAGLIVRNKAIYQNSPGNVVGSAWKADSDEYLNHYFYVDKEATVDGKVTWVHLKSMEGEEIGWIEKAAIFVLKTDTVNKVKQFLQNNSNYDSYFKGILADTDVSNDLDVLIVQTMEELIKLDELNAEELAKQEEIANQLLEEPVLDIPAAPGIMPFFSPESTLALAAYFHGIEIVRNRGHYKTAEYMEHAIKPPFSWWGWKPDKHVTKNDRFAKSSRDDKEFFFAVNQAFEREVLSKGKTNASVTSSFTFKSGELHSALNKVQYTATFKKRKNGTYKVQVVLKDVYDFAWSTNYKDFGVNFGNNYCVLATKIGIIKPYKIEVIHDIQ</sequence>
<feature type="domain" description="GW" evidence="4">
    <location>
        <begin position="675"/>
        <end position="755"/>
    </location>
</feature>
<evidence type="ECO:0000313" key="5">
    <source>
        <dbReference type="EMBL" id="MBC2283775.1"/>
    </source>
</evidence>
<gene>
    <name evidence="5" type="ORF">HCB69_05250</name>
    <name evidence="6" type="ORF">HCC36_02655</name>
    <name evidence="7" type="ORF">HCJ81_15470</name>
</gene>
<dbReference type="SUPFAM" id="SSF49265">
    <property type="entry name" value="Fibronectin type III"/>
    <property type="match status" value="1"/>
</dbReference>
<organism evidence="7 9">
    <name type="scientific">Listeria booriae</name>
    <dbReference type="NCBI Taxonomy" id="1552123"/>
    <lineage>
        <taxon>Bacteria</taxon>
        <taxon>Bacillati</taxon>
        <taxon>Bacillota</taxon>
        <taxon>Bacilli</taxon>
        <taxon>Bacillales</taxon>
        <taxon>Listeriaceae</taxon>
        <taxon>Listeria</taxon>
    </lineage>
</organism>
<feature type="coiled-coil region" evidence="2">
    <location>
        <begin position="793"/>
        <end position="822"/>
    </location>
</feature>
<proteinExistence type="predicted"/>
<dbReference type="InterPro" id="IPR013783">
    <property type="entry name" value="Ig-like_fold"/>
</dbReference>
<dbReference type="Gene3D" id="2.30.30.170">
    <property type="match status" value="1"/>
</dbReference>